<dbReference type="Pfam" id="PF05175">
    <property type="entry name" value="MTS"/>
    <property type="match status" value="1"/>
</dbReference>
<name>A8MJY0_ALKOO</name>
<protein>
    <recommendedName>
        <fullName evidence="5">Release factor glutamine methyltransferase</fullName>
        <shortName evidence="5">RF MTase</shortName>
        <ecNumber evidence="5">2.1.1.297</ecNumber>
    </recommendedName>
    <alternativeName>
        <fullName evidence="5">N5-glutamine methyltransferase PrmC</fullName>
    </alternativeName>
    <alternativeName>
        <fullName evidence="5">Protein-(glutamine-N5) MTase PrmC</fullName>
    </alternativeName>
    <alternativeName>
        <fullName evidence="5">Protein-glutamine N-methyltransferase PrmC</fullName>
    </alternativeName>
</protein>
<evidence type="ECO:0000313" key="9">
    <source>
        <dbReference type="Proteomes" id="UP000000269"/>
    </source>
</evidence>
<keyword evidence="1 5" id="KW-0489">Methyltransferase</keyword>
<dbReference type="Gene3D" id="3.40.50.150">
    <property type="entry name" value="Vaccinia Virus protein VP39"/>
    <property type="match status" value="1"/>
</dbReference>
<evidence type="ECO:0000259" key="7">
    <source>
        <dbReference type="Pfam" id="PF17827"/>
    </source>
</evidence>
<evidence type="ECO:0000256" key="1">
    <source>
        <dbReference type="ARBA" id="ARBA00022603"/>
    </source>
</evidence>
<dbReference type="NCBIfam" id="TIGR00536">
    <property type="entry name" value="hemK_fam"/>
    <property type="match status" value="1"/>
</dbReference>
<gene>
    <name evidence="5" type="primary">prmC</name>
    <name evidence="8" type="ordered locus">Clos_2581</name>
</gene>
<dbReference type="EMBL" id="CP000853">
    <property type="protein sequence ID" value="ABW20112.1"/>
    <property type="molecule type" value="Genomic_DNA"/>
</dbReference>
<dbReference type="PROSITE" id="PS00092">
    <property type="entry name" value="N6_MTASE"/>
    <property type="match status" value="1"/>
</dbReference>
<dbReference type="InterPro" id="IPR019874">
    <property type="entry name" value="RF_methyltr_PrmC"/>
</dbReference>
<feature type="binding site" evidence="5">
    <location>
        <position position="147"/>
    </location>
    <ligand>
        <name>S-adenosyl-L-methionine</name>
        <dbReference type="ChEBI" id="CHEBI:59789"/>
    </ligand>
</feature>
<proteinExistence type="inferred from homology"/>
<comment type="similarity">
    <text evidence="5">Belongs to the protein N5-glutamine methyltransferase family. PrmC subfamily.</text>
</comment>
<feature type="binding site" evidence="5">
    <location>
        <begin position="124"/>
        <end position="128"/>
    </location>
    <ligand>
        <name>S-adenosyl-L-methionine</name>
        <dbReference type="ChEBI" id="CHEBI:59789"/>
    </ligand>
</feature>
<evidence type="ECO:0000256" key="3">
    <source>
        <dbReference type="ARBA" id="ARBA00022691"/>
    </source>
</evidence>
<dbReference type="RefSeq" id="WP_012160419.1">
    <property type="nucleotide sequence ID" value="NC_009922.1"/>
</dbReference>
<comment type="function">
    <text evidence="5">Methylates the class 1 translation termination release factors RF1/PrfA and RF2/PrfB on the glutamine residue of the universally conserved GGQ motif.</text>
</comment>
<dbReference type="Pfam" id="PF17827">
    <property type="entry name" value="PrmC_N"/>
    <property type="match status" value="1"/>
</dbReference>
<dbReference type="SUPFAM" id="SSF53335">
    <property type="entry name" value="S-adenosyl-L-methionine-dependent methyltransferases"/>
    <property type="match status" value="1"/>
</dbReference>
<reference evidence="9" key="1">
    <citation type="submission" date="2007-10" db="EMBL/GenBank/DDBJ databases">
        <title>Complete genome of Alkaliphilus oremlandii OhILAs.</title>
        <authorList>
            <person name="Copeland A."/>
            <person name="Lucas S."/>
            <person name="Lapidus A."/>
            <person name="Barry K."/>
            <person name="Detter J.C."/>
            <person name="Glavina del Rio T."/>
            <person name="Hammon N."/>
            <person name="Israni S."/>
            <person name="Dalin E."/>
            <person name="Tice H."/>
            <person name="Pitluck S."/>
            <person name="Chain P."/>
            <person name="Malfatti S."/>
            <person name="Shin M."/>
            <person name="Vergez L."/>
            <person name="Schmutz J."/>
            <person name="Larimer F."/>
            <person name="Land M."/>
            <person name="Hauser L."/>
            <person name="Kyrpides N."/>
            <person name="Mikhailova N."/>
            <person name="Stolz J.F."/>
            <person name="Dawson A."/>
            <person name="Fisher E."/>
            <person name="Crable B."/>
            <person name="Perera E."/>
            <person name="Lisak J."/>
            <person name="Ranganathan M."/>
            <person name="Basu P."/>
            <person name="Richardson P."/>
        </authorList>
    </citation>
    <scope>NUCLEOTIDE SEQUENCE [LARGE SCALE GENOMIC DNA]</scope>
    <source>
        <strain evidence="9">OhILAs</strain>
    </source>
</reference>
<feature type="binding site" evidence="5">
    <location>
        <begin position="195"/>
        <end position="198"/>
    </location>
    <ligand>
        <name>substrate</name>
    </ligand>
</feature>
<dbReference type="PANTHER" id="PTHR18895">
    <property type="entry name" value="HEMK METHYLTRANSFERASE"/>
    <property type="match status" value="1"/>
</dbReference>
<organism evidence="8 9">
    <name type="scientific">Alkaliphilus oremlandii (strain OhILAs)</name>
    <name type="common">Clostridium oremlandii (strain OhILAs)</name>
    <dbReference type="NCBI Taxonomy" id="350688"/>
    <lineage>
        <taxon>Bacteria</taxon>
        <taxon>Bacillati</taxon>
        <taxon>Bacillota</taxon>
        <taxon>Clostridia</taxon>
        <taxon>Peptostreptococcales</taxon>
        <taxon>Natronincolaceae</taxon>
        <taxon>Alkaliphilus</taxon>
    </lineage>
</organism>
<dbReference type="GO" id="GO:0032259">
    <property type="term" value="P:methylation"/>
    <property type="evidence" value="ECO:0007669"/>
    <property type="project" value="UniProtKB-KW"/>
</dbReference>
<feature type="domain" description="Release factor glutamine methyltransferase N-terminal" evidence="7">
    <location>
        <begin position="7"/>
        <end position="75"/>
    </location>
</feature>
<comment type="catalytic activity">
    <reaction evidence="4 5">
        <text>L-glutaminyl-[peptide chain release factor] + S-adenosyl-L-methionine = N(5)-methyl-L-glutaminyl-[peptide chain release factor] + S-adenosyl-L-homocysteine + H(+)</text>
        <dbReference type="Rhea" id="RHEA:42896"/>
        <dbReference type="Rhea" id="RHEA-COMP:10271"/>
        <dbReference type="Rhea" id="RHEA-COMP:10272"/>
        <dbReference type="ChEBI" id="CHEBI:15378"/>
        <dbReference type="ChEBI" id="CHEBI:30011"/>
        <dbReference type="ChEBI" id="CHEBI:57856"/>
        <dbReference type="ChEBI" id="CHEBI:59789"/>
        <dbReference type="ChEBI" id="CHEBI:61891"/>
        <dbReference type="EC" id="2.1.1.297"/>
    </reaction>
</comment>
<keyword evidence="9" id="KW-1185">Reference proteome</keyword>
<dbReference type="InterPro" id="IPR002052">
    <property type="entry name" value="DNA_methylase_N6_adenine_CS"/>
</dbReference>
<dbReference type="AlphaFoldDB" id="A8MJY0"/>
<keyword evidence="3 5" id="KW-0949">S-adenosyl-L-methionine</keyword>
<sequence length="289" mass="32388">MVTVGKLLKEGTELLAGAGIGTPRLDAEVLLYNVLKVDRLHLHMYPEKEISKEEEALFWTYMAQRKNHMPVQYIIKKQEFMGLDFFVEEGVLIPRGDTEILVEKAIEIYKEKFEPQKVRIMDIGTGSGAIVVSLAKFIENSILTAIDISPKAFEVAKKNAAHHGVDHKIAFYLGSLFEALYGKDEHKEYDFIVSNPPYIPKAVVDTLDAGVKDYEPHLALDGGADGLDFYREITLGAKEYLKSGGWLLFEIGYDQGESVSELLIANDLKEVQVRKDLAGLDRVVLGKKQ</sequence>
<dbReference type="PANTHER" id="PTHR18895:SF74">
    <property type="entry name" value="MTRF1L RELEASE FACTOR GLUTAMINE METHYLTRANSFERASE"/>
    <property type="match status" value="1"/>
</dbReference>
<evidence type="ECO:0000313" key="8">
    <source>
        <dbReference type="EMBL" id="ABW20112.1"/>
    </source>
</evidence>
<dbReference type="KEGG" id="aoe:Clos_2581"/>
<dbReference type="InterPro" id="IPR004556">
    <property type="entry name" value="HemK-like"/>
</dbReference>
<dbReference type="CDD" id="cd02440">
    <property type="entry name" value="AdoMet_MTases"/>
    <property type="match status" value="1"/>
</dbReference>
<dbReference type="EC" id="2.1.1.297" evidence="5"/>
<evidence type="ECO:0000259" key="6">
    <source>
        <dbReference type="Pfam" id="PF05175"/>
    </source>
</evidence>
<dbReference type="InterPro" id="IPR007848">
    <property type="entry name" value="Small_mtfrase_dom"/>
</dbReference>
<feature type="binding site" evidence="5">
    <location>
        <position position="195"/>
    </location>
    <ligand>
        <name>S-adenosyl-L-methionine</name>
        <dbReference type="ChEBI" id="CHEBI:59789"/>
    </ligand>
</feature>
<dbReference type="GO" id="GO:0102559">
    <property type="term" value="F:peptide chain release factor N(5)-glutamine methyltransferase activity"/>
    <property type="evidence" value="ECO:0007669"/>
    <property type="project" value="UniProtKB-EC"/>
</dbReference>
<evidence type="ECO:0000256" key="5">
    <source>
        <dbReference type="HAMAP-Rule" id="MF_02126"/>
    </source>
</evidence>
<dbReference type="InterPro" id="IPR050320">
    <property type="entry name" value="N5-glutamine_MTase"/>
</dbReference>
<keyword evidence="2 5" id="KW-0808">Transferase</keyword>
<dbReference type="HOGENOM" id="CLU_018398_3_2_9"/>
<evidence type="ECO:0000256" key="4">
    <source>
        <dbReference type="ARBA" id="ARBA00048391"/>
    </source>
</evidence>
<dbReference type="HAMAP" id="MF_02126">
    <property type="entry name" value="RF_methyltr_PrmC"/>
    <property type="match status" value="1"/>
</dbReference>
<feature type="domain" description="Methyltransferase small" evidence="6">
    <location>
        <begin position="111"/>
        <end position="201"/>
    </location>
</feature>
<dbReference type="InterPro" id="IPR040758">
    <property type="entry name" value="PrmC_N"/>
</dbReference>
<accession>A8MJY0</accession>
<dbReference type="InterPro" id="IPR029063">
    <property type="entry name" value="SAM-dependent_MTases_sf"/>
</dbReference>
<dbReference type="Proteomes" id="UP000000269">
    <property type="component" value="Chromosome"/>
</dbReference>
<dbReference type="Gene3D" id="1.10.8.10">
    <property type="entry name" value="DNA helicase RuvA subunit, C-terminal domain"/>
    <property type="match status" value="1"/>
</dbReference>
<dbReference type="OrthoDB" id="9800643at2"/>
<dbReference type="NCBIfam" id="TIGR03534">
    <property type="entry name" value="RF_mod_PrmC"/>
    <property type="match status" value="1"/>
</dbReference>
<dbReference type="GO" id="GO:0003676">
    <property type="term" value="F:nucleic acid binding"/>
    <property type="evidence" value="ECO:0007669"/>
    <property type="project" value="InterPro"/>
</dbReference>
<comment type="caution">
    <text evidence="5">Lacks conserved residue(s) required for the propagation of feature annotation.</text>
</comment>
<dbReference type="eggNOG" id="COG2890">
    <property type="taxonomic scope" value="Bacteria"/>
</dbReference>
<dbReference type="STRING" id="350688.Clos_2581"/>
<evidence type="ECO:0000256" key="2">
    <source>
        <dbReference type="ARBA" id="ARBA00022679"/>
    </source>
</evidence>